<keyword evidence="2" id="KW-1185">Reference proteome</keyword>
<comment type="caution">
    <text evidence="1">The sequence shown here is derived from an EMBL/GenBank/DDBJ whole genome shotgun (WGS) entry which is preliminary data.</text>
</comment>
<evidence type="ECO:0000313" key="1">
    <source>
        <dbReference type="EMBL" id="MCI52037.1"/>
    </source>
</evidence>
<dbReference type="EMBL" id="LXQA010441084">
    <property type="protein sequence ID" value="MCI52037.1"/>
    <property type="molecule type" value="Genomic_DNA"/>
</dbReference>
<reference evidence="1 2" key="1">
    <citation type="journal article" date="2018" name="Front. Plant Sci.">
        <title>Red Clover (Trifolium pratense) and Zigzag Clover (T. medium) - A Picture of Genomic Similarities and Differences.</title>
        <authorList>
            <person name="Dluhosova J."/>
            <person name="Istvanek J."/>
            <person name="Nedelnik J."/>
            <person name="Repkova J."/>
        </authorList>
    </citation>
    <scope>NUCLEOTIDE SEQUENCE [LARGE SCALE GENOMIC DNA]</scope>
    <source>
        <strain evidence="2">cv. 10/8</strain>
        <tissue evidence="1">Leaf</tissue>
    </source>
</reference>
<protein>
    <submittedName>
        <fullName evidence="1">Uncharacterized protein</fullName>
    </submittedName>
</protein>
<accession>A0A392SUD1</accession>
<sequence length="54" mass="5929">TTAVASVSALVHCVPGISASTVKKQVTKATSARSREWLKGKCLRWMVVMRKRIT</sequence>
<dbReference type="Proteomes" id="UP000265520">
    <property type="component" value="Unassembled WGS sequence"/>
</dbReference>
<dbReference type="AlphaFoldDB" id="A0A392SUD1"/>
<organism evidence="1 2">
    <name type="scientific">Trifolium medium</name>
    <dbReference type="NCBI Taxonomy" id="97028"/>
    <lineage>
        <taxon>Eukaryota</taxon>
        <taxon>Viridiplantae</taxon>
        <taxon>Streptophyta</taxon>
        <taxon>Embryophyta</taxon>
        <taxon>Tracheophyta</taxon>
        <taxon>Spermatophyta</taxon>
        <taxon>Magnoliopsida</taxon>
        <taxon>eudicotyledons</taxon>
        <taxon>Gunneridae</taxon>
        <taxon>Pentapetalae</taxon>
        <taxon>rosids</taxon>
        <taxon>fabids</taxon>
        <taxon>Fabales</taxon>
        <taxon>Fabaceae</taxon>
        <taxon>Papilionoideae</taxon>
        <taxon>50 kb inversion clade</taxon>
        <taxon>NPAAA clade</taxon>
        <taxon>Hologalegina</taxon>
        <taxon>IRL clade</taxon>
        <taxon>Trifolieae</taxon>
        <taxon>Trifolium</taxon>
    </lineage>
</organism>
<feature type="non-terminal residue" evidence="1">
    <location>
        <position position="1"/>
    </location>
</feature>
<name>A0A392SUD1_9FABA</name>
<proteinExistence type="predicted"/>
<evidence type="ECO:0000313" key="2">
    <source>
        <dbReference type="Proteomes" id="UP000265520"/>
    </source>
</evidence>